<dbReference type="GO" id="GO:0070449">
    <property type="term" value="C:elongin complex"/>
    <property type="evidence" value="ECO:0007669"/>
    <property type="project" value="InterPro"/>
</dbReference>
<protein>
    <recommendedName>
        <fullName evidence="4">Elongin-A</fullName>
    </recommendedName>
</protein>
<dbReference type="GO" id="GO:0006368">
    <property type="term" value="P:transcription elongation by RNA polymerase II"/>
    <property type="evidence" value="ECO:0007669"/>
    <property type="project" value="InterPro"/>
</dbReference>
<organism evidence="2 3">
    <name type="scientific">Caenorhabditis japonica</name>
    <dbReference type="NCBI Taxonomy" id="281687"/>
    <lineage>
        <taxon>Eukaryota</taxon>
        <taxon>Metazoa</taxon>
        <taxon>Ecdysozoa</taxon>
        <taxon>Nematoda</taxon>
        <taxon>Chromadorea</taxon>
        <taxon>Rhabditida</taxon>
        <taxon>Rhabditina</taxon>
        <taxon>Rhabditomorpha</taxon>
        <taxon>Rhabditoidea</taxon>
        <taxon>Rhabditidae</taxon>
        <taxon>Peloderinae</taxon>
        <taxon>Caenorhabditis</taxon>
    </lineage>
</organism>
<feature type="region of interest" description="Disordered" evidence="1">
    <location>
        <begin position="391"/>
        <end position="417"/>
    </location>
</feature>
<dbReference type="EnsemblMetazoa" id="CJA13786.1">
    <property type="protein sequence ID" value="CJA13786.1"/>
    <property type="gene ID" value="WBGene00132990"/>
</dbReference>
<sequence>MPETDEQKVQRYTECLMNGLDIKRALKRLFDLDVSADVFKKSDSYRFVKRYETSQEHSKYAIRVREKLRGLGIGIKRERPDETEDAQHGLKKPKREEPNTDELFAKAMGASSKPPSAPRAAVDYSKYKVTKRVAEVKVEPKKELIDEGFVGGECSSSSAVSSQELSARKPREYAPSIPTTMVKPPPRNHHPVPQSASLRFDESQFKPRKDRQKVFAGRRKKIGEEVPSLISMCQDVLASNVGMIEHVGIVPYELLKPALLNATVEQLRHIADCNPILDDDIDTHFYQLVQREFPKYADREKDGWTWREMYDKLVEKKHKKESAKLEMLTARIGNSQKSNDNGRKTISIEMAHTRVKSKSFFNTVRDSQVKMLSTPSAIQLSQARKHVKTEGKANLASITPRGGLGPSRSRQSSSNAVVVKKTAPLMAKCRKMLKR</sequence>
<accession>A0A8R1DW89</accession>
<dbReference type="Pfam" id="PF06881">
    <property type="entry name" value="Elongin_A"/>
    <property type="match status" value="1"/>
</dbReference>
<evidence type="ECO:0000256" key="1">
    <source>
        <dbReference type="SAM" id="MobiDB-lite"/>
    </source>
</evidence>
<evidence type="ECO:0000313" key="3">
    <source>
        <dbReference type="Proteomes" id="UP000005237"/>
    </source>
</evidence>
<evidence type="ECO:0008006" key="4">
    <source>
        <dbReference type="Google" id="ProtNLM"/>
    </source>
</evidence>
<feature type="region of interest" description="Disordered" evidence="1">
    <location>
        <begin position="175"/>
        <end position="194"/>
    </location>
</feature>
<keyword evidence="3" id="KW-1185">Reference proteome</keyword>
<name>A0A8R1DW89_CAEJA</name>
<dbReference type="PANTHER" id="PTHR15141:SF76">
    <property type="entry name" value="TRANSCRIPTION ELONGATION FACTOR B POLYPEPTIDE 3"/>
    <property type="match status" value="1"/>
</dbReference>
<dbReference type="Gene3D" id="6.10.250.3180">
    <property type="match status" value="1"/>
</dbReference>
<dbReference type="OMA" id="EVGDTPY"/>
<feature type="region of interest" description="Disordered" evidence="1">
    <location>
        <begin position="75"/>
        <end position="99"/>
    </location>
</feature>
<reference evidence="2" key="2">
    <citation type="submission" date="2022-06" db="UniProtKB">
        <authorList>
            <consortium name="EnsemblMetazoa"/>
        </authorList>
    </citation>
    <scope>IDENTIFICATION</scope>
    <source>
        <strain evidence="2">DF5081</strain>
    </source>
</reference>
<dbReference type="Proteomes" id="UP000005237">
    <property type="component" value="Unassembled WGS sequence"/>
</dbReference>
<dbReference type="PANTHER" id="PTHR15141">
    <property type="entry name" value="TRANSCRIPTION ELONGATION FACTOR B POLYPEPTIDE 3"/>
    <property type="match status" value="1"/>
</dbReference>
<evidence type="ECO:0000313" key="2">
    <source>
        <dbReference type="EnsemblMetazoa" id="CJA13786.1"/>
    </source>
</evidence>
<dbReference type="InterPro" id="IPR010684">
    <property type="entry name" value="RNA_pol_II_trans_fac_SIII_A"/>
</dbReference>
<reference evidence="3" key="1">
    <citation type="submission" date="2010-08" db="EMBL/GenBank/DDBJ databases">
        <authorList>
            <consortium name="Caenorhabditis japonica Sequencing Consortium"/>
            <person name="Wilson R.K."/>
        </authorList>
    </citation>
    <scope>NUCLEOTIDE SEQUENCE [LARGE SCALE GENOMIC DNA]</scope>
    <source>
        <strain evidence="3">DF5081</strain>
    </source>
</reference>
<proteinExistence type="predicted"/>
<dbReference type="AlphaFoldDB" id="A0A8R1DW89"/>
<feature type="compositionally biased region" description="Basic and acidic residues" evidence="1">
    <location>
        <begin position="75"/>
        <end position="98"/>
    </location>
</feature>
<dbReference type="InterPro" id="IPR051870">
    <property type="entry name" value="Elongin-A_domain"/>
</dbReference>